<name>A0ACC6P213_9BURK</name>
<organism evidence="1 2">
    <name type="scientific">Amphibiibacter pelophylacis</name>
    <dbReference type="NCBI Taxonomy" id="1799477"/>
    <lineage>
        <taxon>Bacteria</taxon>
        <taxon>Pseudomonadati</taxon>
        <taxon>Pseudomonadota</taxon>
        <taxon>Betaproteobacteria</taxon>
        <taxon>Burkholderiales</taxon>
        <taxon>Sphaerotilaceae</taxon>
        <taxon>Amphibiibacter</taxon>
    </lineage>
</organism>
<dbReference type="EMBL" id="JAWDIE010000008">
    <property type="protein sequence ID" value="MEJ7138162.1"/>
    <property type="molecule type" value="Genomic_DNA"/>
</dbReference>
<comment type="caution">
    <text evidence="1">The sequence shown here is derived from an EMBL/GenBank/DDBJ whole genome shotgun (WGS) entry which is preliminary data.</text>
</comment>
<gene>
    <name evidence="1" type="ORF">RV045_06920</name>
</gene>
<accession>A0ACC6P213</accession>
<reference evidence="1" key="1">
    <citation type="submission" date="2023-10" db="EMBL/GenBank/DDBJ databases">
        <title>Amphibacter perezi, gen. nov., sp. nov. a novel taxa of the family Comamonadaceae, class Betaproteobacteria isolated from the skin microbiota of Pelophylax perezi from different populations.</title>
        <authorList>
            <person name="Costa S."/>
            <person name="Proenca D.N."/>
            <person name="Lopes I."/>
            <person name="Morais P.V."/>
        </authorList>
    </citation>
    <scope>NUCLEOTIDE SEQUENCE</scope>
    <source>
        <strain evidence="1">SL12-8</strain>
    </source>
</reference>
<sequence length="233" mass="25320">MSQTPFPPPPEPAAPSAPADGAVRAPSPALSLMAAMDVQDQLLIVHHDMDRLRTLLADAGATLMDNFHELSTMMFRRQGGGAPPGGQERRRTRESAPDAAPAARSDSPFRHSDFAESQFGLPEALADDPALAPVVEAVEERRRSGDPSQRQSDRERAEALMLRIVTALQFQDMANQLIEHACNRLRSSADRIARDIMSGDGDEPAEAAYVEDPPMRPNPVTQDEMDAGSVELF</sequence>
<proteinExistence type="predicted"/>
<evidence type="ECO:0000313" key="2">
    <source>
        <dbReference type="Proteomes" id="UP001364695"/>
    </source>
</evidence>
<evidence type="ECO:0000313" key="1">
    <source>
        <dbReference type="EMBL" id="MEJ7138162.1"/>
    </source>
</evidence>
<keyword evidence="2" id="KW-1185">Reference proteome</keyword>
<dbReference type="Proteomes" id="UP001364695">
    <property type="component" value="Unassembled WGS sequence"/>
</dbReference>
<protein>
    <submittedName>
        <fullName evidence="1">Uncharacterized protein</fullName>
    </submittedName>
</protein>